<accession>A0A2R5FTN6</accession>
<dbReference type="AlphaFoldDB" id="A0A2R5FTN6"/>
<comment type="caution">
    <text evidence="2">The sequence shown here is derived from an EMBL/GenBank/DDBJ whole genome shotgun (WGS) entry which is preliminary data.</text>
</comment>
<keyword evidence="3" id="KW-1185">Reference proteome</keyword>
<dbReference type="Proteomes" id="UP000245124">
    <property type="component" value="Unassembled WGS sequence"/>
</dbReference>
<organism evidence="2 3">
    <name type="scientific">Nostoc commune NIES-4072</name>
    <dbReference type="NCBI Taxonomy" id="2005467"/>
    <lineage>
        <taxon>Bacteria</taxon>
        <taxon>Bacillati</taxon>
        <taxon>Cyanobacteriota</taxon>
        <taxon>Cyanophyceae</taxon>
        <taxon>Nostocales</taxon>
        <taxon>Nostocaceae</taxon>
        <taxon>Nostoc</taxon>
    </lineage>
</organism>
<dbReference type="EMBL" id="BDUD01000001">
    <property type="protein sequence ID" value="GBG19181.1"/>
    <property type="molecule type" value="Genomic_DNA"/>
</dbReference>
<proteinExistence type="predicted"/>
<reference evidence="2 3" key="1">
    <citation type="submission" date="2017-06" db="EMBL/GenBank/DDBJ databases">
        <title>Genome sequencing of cyanobaciteial culture collection at National Institute for Environmental Studies (NIES).</title>
        <authorList>
            <person name="Hirose Y."/>
            <person name="Shimura Y."/>
            <person name="Fujisawa T."/>
            <person name="Nakamura Y."/>
            <person name="Kawachi M."/>
        </authorList>
    </citation>
    <scope>NUCLEOTIDE SEQUENCE [LARGE SCALE GENOMIC DNA]</scope>
    <source>
        <strain evidence="2 3">NIES-4072</strain>
    </source>
</reference>
<evidence type="ECO:0000313" key="2">
    <source>
        <dbReference type="EMBL" id="GBG19181.1"/>
    </source>
</evidence>
<feature type="transmembrane region" description="Helical" evidence="1">
    <location>
        <begin position="32"/>
        <end position="54"/>
    </location>
</feature>
<keyword evidence="1" id="KW-1133">Transmembrane helix</keyword>
<name>A0A2R5FTN6_NOSCO</name>
<gene>
    <name evidence="2" type="ORF">NIES4072_28480</name>
</gene>
<evidence type="ECO:0000313" key="3">
    <source>
        <dbReference type="Proteomes" id="UP000245124"/>
    </source>
</evidence>
<sequence>MEIIIISNKSFIGKMKNWVKQEQELKVEIQSFLTVLFHLISLRVIIMTGLLSLITN</sequence>
<keyword evidence="1" id="KW-0472">Membrane</keyword>
<protein>
    <submittedName>
        <fullName evidence="2">Uncharacterized protein</fullName>
    </submittedName>
</protein>
<keyword evidence="1" id="KW-0812">Transmembrane</keyword>
<evidence type="ECO:0000256" key="1">
    <source>
        <dbReference type="SAM" id="Phobius"/>
    </source>
</evidence>